<dbReference type="AlphaFoldDB" id="A0A378VFS2"/>
<evidence type="ECO:0000256" key="1">
    <source>
        <dbReference type="ARBA" id="ARBA00005686"/>
    </source>
</evidence>
<dbReference type="Proteomes" id="UP000254193">
    <property type="component" value="Unassembled WGS sequence"/>
</dbReference>
<keyword evidence="2" id="KW-0963">Cytoplasm</keyword>
<keyword evidence="2" id="KW-0204">Cytolysis</keyword>
<comment type="similarity">
    <text evidence="1 2">Belongs to the RTX toxin acyltransferase family.</text>
</comment>
<keyword evidence="2 3" id="KW-0808">Transferase</keyword>
<dbReference type="GeneID" id="61225502"/>
<comment type="function">
    <text evidence="2">Involved in fatty acylation of protoxin at internal lysine residues, thereby converting it to the active toxin.</text>
</comment>
<dbReference type="GO" id="GO:0016746">
    <property type="term" value="F:acyltransferase activity"/>
    <property type="evidence" value="ECO:0007669"/>
    <property type="project" value="UniProtKB-UniRule"/>
</dbReference>
<evidence type="ECO:0000256" key="2">
    <source>
        <dbReference type="RuleBase" id="RU368102"/>
    </source>
</evidence>
<dbReference type="GO" id="GO:0005737">
    <property type="term" value="C:cytoplasm"/>
    <property type="evidence" value="ECO:0007669"/>
    <property type="project" value="UniProtKB-SubCell"/>
</dbReference>
<dbReference type="RefSeq" id="WP_115118827.1">
    <property type="nucleotide sequence ID" value="NZ_CAUJPV010000027.1"/>
</dbReference>
<protein>
    <recommendedName>
        <fullName evidence="2">RTX toxin-activating lysine-acyltransferase</fullName>
        <ecNumber evidence="2">2.3.1.-</ecNumber>
    </recommendedName>
</protein>
<evidence type="ECO:0000313" key="4">
    <source>
        <dbReference type="Proteomes" id="UP000254193"/>
    </source>
</evidence>
<reference evidence="3 4" key="1">
    <citation type="submission" date="2018-06" db="EMBL/GenBank/DDBJ databases">
        <authorList>
            <consortium name="Pathogen Informatics"/>
            <person name="Doyle S."/>
        </authorList>
    </citation>
    <scope>NUCLEOTIDE SEQUENCE [LARGE SCALE GENOMIC DNA]</scope>
    <source>
        <strain evidence="3 4">NCTC10616</strain>
    </source>
</reference>
<name>A0A378VFS2_NEILA</name>
<dbReference type="Pfam" id="PF02794">
    <property type="entry name" value="HlyC"/>
    <property type="match status" value="1"/>
</dbReference>
<evidence type="ECO:0000313" key="3">
    <source>
        <dbReference type="EMBL" id="SUA16951.1"/>
    </source>
</evidence>
<accession>A0A378VFS2</accession>
<dbReference type="GO" id="GO:0009404">
    <property type="term" value="P:toxin metabolic process"/>
    <property type="evidence" value="ECO:0007669"/>
    <property type="project" value="UniProtKB-UniRule"/>
</dbReference>
<dbReference type="InterPro" id="IPR003996">
    <property type="entry name" value="RTX_toxin-activating_protC_bac"/>
</dbReference>
<dbReference type="EC" id="2.3.1.-" evidence="2"/>
<keyword evidence="2 3" id="KW-0012">Acyltransferase</keyword>
<gene>
    <name evidence="3" type="primary">cyaC_2</name>
    <name evidence="3" type="ORF">NCTC10616_00605</name>
</gene>
<comment type="subcellular location">
    <subcellularLocation>
        <location evidence="2">Cytoplasm</location>
    </subcellularLocation>
</comment>
<keyword evidence="4" id="KW-1185">Reference proteome</keyword>
<organism evidence="3 4">
    <name type="scientific">Neisseria lactamica</name>
    <dbReference type="NCBI Taxonomy" id="486"/>
    <lineage>
        <taxon>Bacteria</taxon>
        <taxon>Pseudomonadati</taxon>
        <taxon>Pseudomonadota</taxon>
        <taxon>Betaproteobacteria</taxon>
        <taxon>Neisseriales</taxon>
        <taxon>Neisseriaceae</taxon>
        <taxon>Neisseria</taxon>
    </lineage>
</organism>
<proteinExistence type="inferred from homology"/>
<sequence length="78" mass="9100">MPTYVLPVLKNGQFALFCKGTQPIGYISWAYFDEVAQAHYLQSDRHLRDNSDWNCGDYIWFIQWFAPLGHSHQNACCD</sequence>
<dbReference type="GO" id="GO:0031640">
    <property type="term" value="P:killing of cells of another organism"/>
    <property type="evidence" value="ECO:0007669"/>
    <property type="project" value="UniProtKB-KW"/>
</dbReference>
<dbReference type="EMBL" id="UGRO01000002">
    <property type="protein sequence ID" value="SUA16951.1"/>
    <property type="molecule type" value="Genomic_DNA"/>
</dbReference>